<dbReference type="AlphaFoldDB" id="A0AAD8JWE2"/>
<dbReference type="CDD" id="cd02846">
    <property type="entry name" value="PAZ_argonaute_like"/>
    <property type="match status" value="1"/>
</dbReference>
<dbReference type="InterPro" id="IPR003100">
    <property type="entry name" value="PAZ_dom"/>
</dbReference>
<dbReference type="GO" id="GO:0051607">
    <property type="term" value="P:defense response to virus"/>
    <property type="evidence" value="ECO:0007669"/>
    <property type="project" value="UniProtKB-ARBA"/>
</dbReference>
<keyword evidence="2" id="KW-0678">Repressor</keyword>
<evidence type="ECO:0000256" key="5">
    <source>
        <dbReference type="SAM" id="MobiDB-lite"/>
    </source>
</evidence>
<dbReference type="Pfam" id="PF16487">
    <property type="entry name" value="ArgoMid"/>
    <property type="match status" value="1"/>
</dbReference>
<dbReference type="InterPro" id="IPR032473">
    <property type="entry name" value="Argonaute_Mid_dom"/>
</dbReference>
<dbReference type="PROSITE" id="PS50822">
    <property type="entry name" value="PIWI"/>
    <property type="match status" value="1"/>
</dbReference>
<proteinExistence type="inferred from homology"/>
<dbReference type="Pfam" id="PF02170">
    <property type="entry name" value="PAZ"/>
    <property type="match status" value="1"/>
</dbReference>
<dbReference type="Pfam" id="PF16488">
    <property type="entry name" value="ArgoL2"/>
    <property type="match status" value="1"/>
</dbReference>
<dbReference type="EMBL" id="JAUHHV010000010">
    <property type="protein sequence ID" value="KAK1410781.1"/>
    <property type="molecule type" value="Genomic_DNA"/>
</dbReference>
<dbReference type="InterPro" id="IPR045246">
    <property type="entry name" value="Piwi_ago-like"/>
</dbReference>
<dbReference type="SMART" id="SM00950">
    <property type="entry name" value="Piwi"/>
    <property type="match status" value="1"/>
</dbReference>
<dbReference type="InterPro" id="IPR014811">
    <property type="entry name" value="ArgoL1"/>
</dbReference>
<reference evidence="8" key="1">
    <citation type="journal article" date="2023" name="bioRxiv">
        <title>Improved chromosome-level genome assembly for marigold (Tagetes erecta).</title>
        <authorList>
            <person name="Jiang F."/>
            <person name="Yuan L."/>
            <person name="Wang S."/>
            <person name="Wang H."/>
            <person name="Xu D."/>
            <person name="Wang A."/>
            <person name="Fan W."/>
        </authorList>
    </citation>
    <scope>NUCLEOTIDE SEQUENCE</scope>
    <source>
        <strain evidence="8">WSJ</strain>
        <tissue evidence="8">Leaf</tissue>
    </source>
</reference>
<protein>
    <recommendedName>
        <fullName evidence="10">Argonaute 4</fullName>
    </recommendedName>
</protein>
<evidence type="ECO:0000256" key="4">
    <source>
        <dbReference type="ARBA" id="ARBA00023274"/>
    </source>
</evidence>
<evidence type="ECO:0000256" key="1">
    <source>
        <dbReference type="ARBA" id="ARBA00008201"/>
    </source>
</evidence>
<feature type="domain" description="Piwi" evidence="7">
    <location>
        <begin position="548"/>
        <end position="856"/>
    </location>
</feature>
<dbReference type="GO" id="GO:0031047">
    <property type="term" value="P:regulatory ncRNA-mediated gene silencing"/>
    <property type="evidence" value="ECO:0007669"/>
    <property type="project" value="UniProtKB-KW"/>
</dbReference>
<dbReference type="InterPro" id="IPR036085">
    <property type="entry name" value="PAZ_dom_sf"/>
</dbReference>
<dbReference type="Gene3D" id="3.30.420.10">
    <property type="entry name" value="Ribonuclease H-like superfamily/Ribonuclease H"/>
    <property type="match status" value="1"/>
</dbReference>
<evidence type="ECO:0000259" key="7">
    <source>
        <dbReference type="PROSITE" id="PS50822"/>
    </source>
</evidence>
<dbReference type="Pfam" id="PF02171">
    <property type="entry name" value="Piwi"/>
    <property type="match status" value="1"/>
</dbReference>
<dbReference type="CDD" id="cd04657">
    <property type="entry name" value="Piwi_ago-like"/>
    <property type="match status" value="1"/>
</dbReference>
<name>A0AAD8JWE2_TARER</name>
<dbReference type="InterPro" id="IPR032472">
    <property type="entry name" value="ArgoL2"/>
</dbReference>
<dbReference type="Pfam" id="PF16486">
    <property type="entry name" value="ArgoN"/>
    <property type="match status" value="1"/>
</dbReference>
<keyword evidence="4" id="KW-0687">Ribonucleoprotein</keyword>
<dbReference type="SUPFAM" id="SSF53098">
    <property type="entry name" value="Ribonuclease H-like"/>
    <property type="match status" value="1"/>
</dbReference>
<dbReference type="Pfam" id="PF08699">
    <property type="entry name" value="ArgoL1"/>
    <property type="match status" value="1"/>
</dbReference>
<gene>
    <name evidence="8" type="ORF">QVD17_37320</name>
</gene>
<evidence type="ECO:0000256" key="3">
    <source>
        <dbReference type="ARBA" id="ARBA00023158"/>
    </source>
</evidence>
<feature type="domain" description="PAZ" evidence="6">
    <location>
        <begin position="265"/>
        <end position="379"/>
    </location>
</feature>
<evidence type="ECO:0000313" key="9">
    <source>
        <dbReference type="Proteomes" id="UP001229421"/>
    </source>
</evidence>
<dbReference type="PROSITE" id="PS50821">
    <property type="entry name" value="PAZ"/>
    <property type="match status" value="1"/>
</dbReference>
<dbReference type="Gene3D" id="3.40.50.2300">
    <property type="match status" value="1"/>
</dbReference>
<dbReference type="InterPro" id="IPR032474">
    <property type="entry name" value="Argonaute_N"/>
</dbReference>
<dbReference type="SMART" id="SM01163">
    <property type="entry name" value="DUF1785"/>
    <property type="match status" value="1"/>
</dbReference>
<feature type="region of interest" description="Disordered" evidence="5">
    <location>
        <begin position="1"/>
        <end position="41"/>
    </location>
</feature>
<keyword evidence="9" id="KW-1185">Reference proteome</keyword>
<sequence>MKHSEPESSKAMPPPPPVVRSNFVPPKVDGSNRSPMTRRGFGNKGKKITLLTNHFNVNLSSTSDYFYQYSVAFLYEDGSPVEAKGVGRRILDTVHDVYKSEIGNKGFAYDGEKTLFTVGPLPATKLDFTVLLENLSSNRTARGGIPDGVETKRSRRPPQSKSYTVKISYATKIPIQAIFDALQGQNSEQFNEAIRVLDVLLRQHAAKQDCLLVRQCYFHKDPRNYVDIGGGVSGCRGFHSSFRATQTGLSLNMDVSTTMIVKPGKVVDFLLENQNVRSIRDIDWIKAKRTLKSLRIKSFPSNREHKIIGLSERTCGEQKFSMKQKNGDSPSESVEITVYDYYAKHHRIEVNRSYNYPCLDVGKPKRPVYIPLELCELISLQRYTKALSNIQRASLVEKSRQKPKDRMNALMGALRQSNYSADPLINSTGITISTSFTQVEGRVLDPPKLKFGDGGDLFPRGGRWNFNNKTFVEPAQITCWAIVNFSARCDIYSLERDLLRCSKVKGMDLDAPYRKIQENPQFKRAPGPVRVDKMVEDMRAALPGPPFFILCVLPERKNSDIYGPWKRKCLVDLGSATQCIAPIKINDQYLTNLLLKINAKMGGINSLLSIEHLHSIPLVSNAPTIILGMDVSHGAPGRSDVPSIAAVVSSRKWPFISRYRASVRSQSSRVEMIDGLFKPVAPNEDEGMIRELLEDFYLSTPKLKPQNIIIFRDGVSESQFNQVLNIELEQIMAACKFLDDSWEPKFMVIVAQKTHHTKFFQTNSDYNVPPGTIVDNKVCHPKYNDFYLCAQNGPIGTTRPTHYHVLLDQIGFSADQLQELVHSLSYVYQRSTSAISVVAPICYAHLAAGQMAQFVKFDDISDGVSSHSGGAGASGSGGGGLNQLPKLHKRVCSSMFFC</sequence>
<dbReference type="GO" id="GO:1990904">
    <property type="term" value="C:ribonucleoprotein complex"/>
    <property type="evidence" value="ECO:0007669"/>
    <property type="project" value="UniProtKB-KW"/>
</dbReference>
<feature type="region of interest" description="Disordered" evidence="5">
    <location>
        <begin position="142"/>
        <end position="161"/>
    </location>
</feature>
<organism evidence="8 9">
    <name type="scientific">Tagetes erecta</name>
    <name type="common">African marigold</name>
    <dbReference type="NCBI Taxonomy" id="13708"/>
    <lineage>
        <taxon>Eukaryota</taxon>
        <taxon>Viridiplantae</taxon>
        <taxon>Streptophyta</taxon>
        <taxon>Embryophyta</taxon>
        <taxon>Tracheophyta</taxon>
        <taxon>Spermatophyta</taxon>
        <taxon>Magnoliopsida</taxon>
        <taxon>eudicotyledons</taxon>
        <taxon>Gunneridae</taxon>
        <taxon>Pentapetalae</taxon>
        <taxon>asterids</taxon>
        <taxon>campanulids</taxon>
        <taxon>Asterales</taxon>
        <taxon>Asteraceae</taxon>
        <taxon>Asteroideae</taxon>
        <taxon>Heliantheae alliance</taxon>
        <taxon>Tageteae</taxon>
        <taxon>Tagetes</taxon>
    </lineage>
</organism>
<dbReference type="FunFam" id="3.30.420.10:FF:000091">
    <property type="entry name" value="Protein argonaute 3"/>
    <property type="match status" value="1"/>
</dbReference>
<dbReference type="PANTHER" id="PTHR22891">
    <property type="entry name" value="EUKARYOTIC TRANSLATION INITIATION FACTOR 2C"/>
    <property type="match status" value="1"/>
</dbReference>
<dbReference type="Proteomes" id="UP001229421">
    <property type="component" value="Unassembled WGS sequence"/>
</dbReference>
<dbReference type="InterPro" id="IPR012337">
    <property type="entry name" value="RNaseH-like_sf"/>
</dbReference>
<comment type="similarity">
    <text evidence="1">Belongs to the argonaute family. Ago subfamily.</text>
</comment>
<dbReference type="InterPro" id="IPR003165">
    <property type="entry name" value="Piwi"/>
</dbReference>
<accession>A0AAD8JWE2</accession>
<dbReference type="SUPFAM" id="SSF101690">
    <property type="entry name" value="PAZ domain"/>
    <property type="match status" value="1"/>
</dbReference>
<dbReference type="InterPro" id="IPR036397">
    <property type="entry name" value="RNaseH_sf"/>
</dbReference>
<evidence type="ECO:0000259" key="6">
    <source>
        <dbReference type="PROSITE" id="PS50821"/>
    </source>
</evidence>
<evidence type="ECO:0000256" key="2">
    <source>
        <dbReference type="ARBA" id="ARBA00022491"/>
    </source>
</evidence>
<evidence type="ECO:0000313" key="8">
    <source>
        <dbReference type="EMBL" id="KAK1410781.1"/>
    </source>
</evidence>
<dbReference type="Gene3D" id="2.170.260.10">
    <property type="entry name" value="paz domain"/>
    <property type="match status" value="1"/>
</dbReference>
<keyword evidence="3" id="KW-0943">RNA-mediated gene silencing</keyword>
<comment type="caution">
    <text evidence="8">The sequence shown here is derived from an EMBL/GenBank/DDBJ whole genome shotgun (WGS) entry which is preliminary data.</text>
</comment>
<dbReference type="GO" id="GO:0003723">
    <property type="term" value="F:RNA binding"/>
    <property type="evidence" value="ECO:0007669"/>
    <property type="project" value="InterPro"/>
</dbReference>
<evidence type="ECO:0008006" key="10">
    <source>
        <dbReference type="Google" id="ProtNLM"/>
    </source>
</evidence>